<evidence type="ECO:0000313" key="1">
    <source>
        <dbReference type="EMBL" id="KKN35386.1"/>
    </source>
</evidence>
<organism evidence="1">
    <name type="scientific">marine sediment metagenome</name>
    <dbReference type="NCBI Taxonomy" id="412755"/>
    <lineage>
        <taxon>unclassified sequences</taxon>
        <taxon>metagenomes</taxon>
        <taxon>ecological metagenomes</taxon>
    </lineage>
</organism>
<dbReference type="EMBL" id="LAZR01002041">
    <property type="protein sequence ID" value="KKN35386.1"/>
    <property type="molecule type" value="Genomic_DNA"/>
</dbReference>
<proteinExistence type="predicted"/>
<accession>A0A0F9SEH0</accession>
<reference evidence="1" key="1">
    <citation type="journal article" date="2015" name="Nature">
        <title>Complex archaea that bridge the gap between prokaryotes and eukaryotes.</title>
        <authorList>
            <person name="Spang A."/>
            <person name="Saw J.H."/>
            <person name="Jorgensen S.L."/>
            <person name="Zaremba-Niedzwiedzka K."/>
            <person name="Martijn J."/>
            <person name="Lind A.E."/>
            <person name="van Eijk R."/>
            <person name="Schleper C."/>
            <person name="Guy L."/>
            <person name="Ettema T.J."/>
        </authorList>
    </citation>
    <scope>NUCLEOTIDE SEQUENCE</scope>
</reference>
<protein>
    <submittedName>
        <fullName evidence="1">Uncharacterized protein</fullName>
    </submittedName>
</protein>
<name>A0A0F9SEH0_9ZZZZ</name>
<comment type="caution">
    <text evidence="1">The sequence shown here is derived from an EMBL/GenBank/DDBJ whole genome shotgun (WGS) entry which is preliminary data.</text>
</comment>
<dbReference type="AlphaFoldDB" id="A0A0F9SEH0"/>
<gene>
    <name evidence="1" type="ORF">LCGC14_0784130</name>
</gene>
<sequence>MIAVLPEWYLKAEKKLDDCIDEILRKNYIDWNFAHDSSSIKKAKGEILGTLVTISEQVRNPLHPTKEEVEGWGKIIKKAKGGIKKKRKKIGFDKVKKIKSYAKISLKKERYPQEMESFVRWNIDKTTNKGLIELIWDRFRVKTTLPRLSNYMSLRGIKRKRRRG</sequence>